<feature type="region of interest" description="Disordered" evidence="1">
    <location>
        <begin position="15"/>
        <end position="78"/>
    </location>
</feature>
<reference evidence="2 3" key="1">
    <citation type="journal article" date="2018" name="Front. Plant Sci.">
        <title>Red Clover (Trifolium pratense) and Zigzag Clover (T. medium) - A Picture of Genomic Similarities and Differences.</title>
        <authorList>
            <person name="Dluhosova J."/>
            <person name="Istvanek J."/>
            <person name="Nedelnik J."/>
            <person name="Repkova J."/>
        </authorList>
    </citation>
    <scope>NUCLEOTIDE SEQUENCE [LARGE SCALE GENOMIC DNA]</scope>
    <source>
        <strain evidence="3">cv. 10/8</strain>
        <tissue evidence="2">Leaf</tissue>
    </source>
</reference>
<organism evidence="2 3">
    <name type="scientific">Trifolium medium</name>
    <dbReference type="NCBI Taxonomy" id="97028"/>
    <lineage>
        <taxon>Eukaryota</taxon>
        <taxon>Viridiplantae</taxon>
        <taxon>Streptophyta</taxon>
        <taxon>Embryophyta</taxon>
        <taxon>Tracheophyta</taxon>
        <taxon>Spermatophyta</taxon>
        <taxon>Magnoliopsida</taxon>
        <taxon>eudicotyledons</taxon>
        <taxon>Gunneridae</taxon>
        <taxon>Pentapetalae</taxon>
        <taxon>rosids</taxon>
        <taxon>fabids</taxon>
        <taxon>Fabales</taxon>
        <taxon>Fabaceae</taxon>
        <taxon>Papilionoideae</taxon>
        <taxon>50 kb inversion clade</taxon>
        <taxon>NPAAA clade</taxon>
        <taxon>Hologalegina</taxon>
        <taxon>IRL clade</taxon>
        <taxon>Trifolieae</taxon>
        <taxon>Trifolium</taxon>
    </lineage>
</organism>
<accession>A0A392TFZ8</accession>
<protein>
    <submittedName>
        <fullName evidence="2">Uncharacterized protein</fullName>
    </submittedName>
</protein>
<sequence>MTALHESMYQLHLQGPVMTPPDFHTHNNWPGDRPPFGEGAGTSAGAGAEGDDDDDDDVDNAAAYAFEEDGDDDEMQDD</sequence>
<evidence type="ECO:0000313" key="3">
    <source>
        <dbReference type="Proteomes" id="UP000265520"/>
    </source>
</evidence>
<dbReference type="EMBL" id="LXQA010572199">
    <property type="protein sequence ID" value="MCI59928.1"/>
    <property type="molecule type" value="Genomic_DNA"/>
</dbReference>
<dbReference type="AlphaFoldDB" id="A0A392TFZ8"/>
<proteinExistence type="predicted"/>
<name>A0A392TFZ8_9FABA</name>
<evidence type="ECO:0000313" key="2">
    <source>
        <dbReference type="EMBL" id="MCI59928.1"/>
    </source>
</evidence>
<keyword evidence="3" id="KW-1185">Reference proteome</keyword>
<feature type="compositionally biased region" description="Gly residues" evidence="1">
    <location>
        <begin position="38"/>
        <end position="48"/>
    </location>
</feature>
<dbReference type="Proteomes" id="UP000265520">
    <property type="component" value="Unassembled WGS sequence"/>
</dbReference>
<feature type="compositionally biased region" description="Acidic residues" evidence="1">
    <location>
        <begin position="66"/>
        <end position="78"/>
    </location>
</feature>
<evidence type="ECO:0000256" key="1">
    <source>
        <dbReference type="SAM" id="MobiDB-lite"/>
    </source>
</evidence>
<comment type="caution">
    <text evidence="2">The sequence shown here is derived from an EMBL/GenBank/DDBJ whole genome shotgun (WGS) entry which is preliminary data.</text>
</comment>
<feature type="compositionally biased region" description="Acidic residues" evidence="1">
    <location>
        <begin position="49"/>
        <end position="59"/>
    </location>
</feature>